<comment type="caution">
    <text evidence="1">The sequence shown here is derived from an EMBL/GenBank/DDBJ whole genome shotgun (WGS) entry which is preliminary data.</text>
</comment>
<name>A0ABD2C4E0_VESMC</name>
<keyword evidence="2" id="KW-1185">Reference proteome</keyword>
<proteinExistence type="predicted"/>
<sequence>MKERKKERKRRTRVVLCTRDGGDDGIGDGSSGGGIVTSLGNGLLLGICEAIIDLPLARTSWMTLLENAKRKKYRL</sequence>
<evidence type="ECO:0000313" key="2">
    <source>
        <dbReference type="Proteomes" id="UP001607303"/>
    </source>
</evidence>
<protein>
    <submittedName>
        <fullName evidence="1">Uncharacterized protein</fullName>
    </submittedName>
</protein>
<reference evidence="1 2" key="1">
    <citation type="journal article" date="2024" name="Ann. Entomol. Soc. Am.">
        <title>Genomic analyses of the southern and eastern yellowjacket wasps (Hymenoptera: Vespidae) reveal evolutionary signatures of social life.</title>
        <authorList>
            <person name="Catto M.A."/>
            <person name="Caine P.B."/>
            <person name="Orr S.E."/>
            <person name="Hunt B.G."/>
            <person name="Goodisman M.A.D."/>
        </authorList>
    </citation>
    <scope>NUCLEOTIDE SEQUENCE [LARGE SCALE GENOMIC DNA]</scope>
    <source>
        <strain evidence="1">232</strain>
        <tissue evidence="1">Head and thorax</tissue>
    </source>
</reference>
<dbReference type="Proteomes" id="UP001607303">
    <property type="component" value="Unassembled WGS sequence"/>
</dbReference>
<dbReference type="EMBL" id="JAYRBN010000061">
    <property type="protein sequence ID" value="KAL2739897.1"/>
    <property type="molecule type" value="Genomic_DNA"/>
</dbReference>
<gene>
    <name evidence="1" type="ORF">V1477_011286</name>
</gene>
<organism evidence="1 2">
    <name type="scientific">Vespula maculifrons</name>
    <name type="common">Eastern yellow jacket</name>
    <name type="synonym">Wasp</name>
    <dbReference type="NCBI Taxonomy" id="7453"/>
    <lineage>
        <taxon>Eukaryota</taxon>
        <taxon>Metazoa</taxon>
        <taxon>Ecdysozoa</taxon>
        <taxon>Arthropoda</taxon>
        <taxon>Hexapoda</taxon>
        <taxon>Insecta</taxon>
        <taxon>Pterygota</taxon>
        <taxon>Neoptera</taxon>
        <taxon>Endopterygota</taxon>
        <taxon>Hymenoptera</taxon>
        <taxon>Apocrita</taxon>
        <taxon>Aculeata</taxon>
        <taxon>Vespoidea</taxon>
        <taxon>Vespidae</taxon>
        <taxon>Vespinae</taxon>
        <taxon>Vespula</taxon>
    </lineage>
</organism>
<evidence type="ECO:0000313" key="1">
    <source>
        <dbReference type="EMBL" id="KAL2739897.1"/>
    </source>
</evidence>
<dbReference type="AlphaFoldDB" id="A0ABD2C4E0"/>
<accession>A0ABD2C4E0</accession>